<comment type="caution">
    <text evidence="7">The sequence shown here is derived from an EMBL/GenBank/DDBJ whole genome shotgun (WGS) entry which is preliminary data.</text>
</comment>
<dbReference type="PIRSF" id="PIRSF034445">
    <property type="entry name" value="CpxP_Spy"/>
    <property type="match status" value="1"/>
</dbReference>
<evidence type="ECO:0000256" key="4">
    <source>
        <dbReference type="ARBA" id="ARBA00022764"/>
    </source>
</evidence>
<evidence type="ECO:0000313" key="7">
    <source>
        <dbReference type="EMBL" id="TRY12370.1"/>
    </source>
</evidence>
<comment type="subcellular location">
    <subcellularLocation>
        <location evidence="1">Periplasm</location>
    </subcellularLocation>
</comment>
<dbReference type="AlphaFoldDB" id="A0A553JIU1"/>
<proteinExistence type="inferred from homology"/>
<evidence type="ECO:0000256" key="1">
    <source>
        <dbReference type="ARBA" id="ARBA00004418"/>
    </source>
</evidence>
<evidence type="ECO:0000256" key="3">
    <source>
        <dbReference type="ARBA" id="ARBA00022729"/>
    </source>
</evidence>
<dbReference type="Proteomes" id="UP000318126">
    <property type="component" value="Unassembled WGS sequence"/>
</dbReference>
<organism evidence="7 8">
    <name type="scientific">Shewanella hanedai</name>
    <name type="common">Alteromonas hanedai</name>
    <dbReference type="NCBI Taxonomy" id="25"/>
    <lineage>
        <taxon>Bacteria</taxon>
        <taxon>Pseudomonadati</taxon>
        <taxon>Pseudomonadota</taxon>
        <taxon>Gammaproteobacteria</taxon>
        <taxon>Alteromonadales</taxon>
        <taxon>Shewanellaceae</taxon>
        <taxon>Shewanella</taxon>
    </lineage>
</organism>
<evidence type="ECO:0000313" key="8">
    <source>
        <dbReference type="Proteomes" id="UP000318126"/>
    </source>
</evidence>
<accession>A0A553JIU1</accession>
<dbReference type="GO" id="GO:0030288">
    <property type="term" value="C:outer membrane-bounded periplasmic space"/>
    <property type="evidence" value="ECO:0007669"/>
    <property type="project" value="TreeGrafter"/>
</dbReference>
<dbReference type="GO" id="GO:0051082">
    <property type="term" value="F:unfolded protein binding"/>
    <property type="evidence" value="ECO:0007669"/>
    <property type="project" value="TreeGrafter"/>
</dbReference>
<feature type="signal peptide" evidence="6">
    <location>
        <begin position="1"/>
        <end position="27"/>
    </location>
</feature>
<dbReference type="RefSeq" id="WP_144042192.1">
    <property type="nucleotide sequence ID" value="NZ_BMPL01000035.1"/>
</dbReference>
<feature type="chain" id="PRO_5022099986" evidence="6">
    <location>
        <begin position="28"/>
        <end position="165"/>
    </location>
</feature>
<dbReference type="PANTHER" id="PTHR38102:SF1">
    <property type="entry name" value="PERIPLASMIC CHAPERONE SPY"/>
    <property type="match status" value="1"/>
</dbReference>
<protein>
    <submittedName>
        <fullName evidence="7">Periplasmic heavy metal sensor</fullName>
    </submittedName>
</protein>
<dbReference type="InterPro" id="IPR052211">
    <property type="entry name" value="Cpx_auxiliary_protein"/>
</dbReference>
<dbReference type="Pfam" id="PF07813">
    <property type="entry name" value="LTXXQ"/>
    <property type="match status" value="1"/>
</dbReference>
<dbReference type="PANTHER" id="PTHR38102">
    <property type="entry name" value="PERIPLASMIC CHAPERONE SPY"/>
    <property type="match status" value="1"/>
</dbReference>
<evidence type="ECO:0000256" key="6">
    <source>
        <dbReference type="SAM" id="SignalP"/>
    </source>
</evidence>
<dbReference type="CDD" id="cd09916">
    <property type="entry name" value="CpxP_like"/>
    <property type="match status" value="1"/>
</dbReference>
<comment type="similarity">
    <text evidence="2">Belongs to the CpxP/Spy family.</text>
</comment>
<sequence>MMKKNTFKAGLLAIVASTALMTSTVYAGGDHEHKDKSHHMKSERTGHHGDIRKMFRGLNLTDGQKTEIKALVKEQRASMKAEGSSKEARKQNKAEFFALISADNFDEAKAQEFINAKQQSRQAKGVAMLKVQNDIYQLLTPEQKAKFKEKFEKRRNKKGEGKAAH</sequence>
<name>A0A553JIU1_SHEHA</name>
<dbReference type="InterPro" id="IPR012899">
    <property type="entry name" value="LTXXQ"/>
</dbReference>
<keyword evidence="8" id="KW-1185">Reference proteome</keyword>
<keyword evidence="3 6" id="KW-0732">Signal</keyword>
<feature type="region of interest" description="Disordered" evidence="5">
    <location>
        <begin position="146"/>
        <end position="165"/>
    </location>
</feature>
<gene>
    <name evidence="7" type="ORF">FN961_21335</name>
</gene>
<evidence type="ECO:0000256" key="2">
    <source>
        <dbReference type="ARBA" id="ARBA00008441"/>
    </source>
</evidence>
<dbReference type="EMBL" id="VKGK01000035">
    <property type="protein sequence ID" value="TRY12370.1"/>
    <property type="molecule type" value="Genomic_DNA"/>
</dbReference>
<keyword evidence="4" id="KW-0574">Periplasm</keyword>
<dbReference type="Gene3D" id="1.20.120.1490">
    <property type="match status" value="1"/>
</dbReference>
<reference evidence="8" key="1">
    <citation type="submission" date="2019-07" db="EMBL/GenBank/DDBJ databases">
        <title>Shewanella sp. YLB-08 draft genomic sequence.</title>
        <authorList>
            <person name="Yu L."/>
        </authorList>
    </citation>
    <scope>NUCLEOTIDE SEQUENCE [LARGE SCALE GENOMIC DNA]</scope>
    <source>
        <strain evidence="8">JCM 20706</strain>
    </source>
</reference>
<dbReference type="OrthoDB" id="6227479at2"/>
<evidence type="ECO:0000256" key="5">
    <source>
        <dbReference type="SAM" id="MobiDB-lite"/>
    </source>
</evidence>